<dbReference type="EMBL" id="FNRD01000015">
    <property type="protein sequence ID" value="SEB02404.1"/>
    <property type="molecule type" value="Genomic_DNA"/>
</dbReference>
<sequence length="180" mass="21146">MKDILEKIHKVQLESFCKLETFRHKDYLKILPTNHRGLYWLWTSLTLDELQMNTLPNIRKEVPISRLVEHRKLLNNICRIEKNDYVVVYNGIGGYHKSKSSGLRERIKQEVKGNGETVGTLNILKNSDISKWAVSYFDFDAPENAEIIEELNSASPYKEYAKDLEMLWRLHYGTPILTRH</sequence>
<dbReference type="STRING" id="150146.SAMN05443667_115123"/>
<proteinExistence type="predicted"/>
<evidence type="ECO:0000313" key="1">
    <source>
        <dbReference type="EMBL" id="SEB02404.1"/>
    </source>
</evidence>
<gene>
    <name evidence="1" type="ORF">SAMN05443667_115123</name>
</gene>
<name>A0A1H4FYP3_9FLAO</name>
<dbReference type="AlphaFoldDB" id="A0A1H4FYP3"/>
<organism evidence="1 2">
    <name type="scientific">Flavobacterium gillisiae</name>
    <dbReference type="NCBI Taxonomy" id="150146"/>
    <lineage>
        <taxon>Bacteria</taxon>
        <taxon>Pseudomonadati</taxon>
        <taxon>Bacteroidota</taxon>
        <taxon>Flavobacteriia</taxon>
        <taxon>Flavobacteriales</taxon>
        <taxon>Flavobacteriaceae</taxon>
        <taxon>Flavobacterium</taxon>
    </lineage>
</organism>
<keyword evidence="2" id="KW-1185">Reference proteome</keyword>
<protein>
    <submittedName>
        <fullName evidence="1">Uncharacterized protein</fullName>
    </submittedName>
</protein>
<dbReference type="OrthoDB" id="1443420at2"/>
<dbReference type="RefSeq" id="WP_091093334.1">
    <property type="nucleotide sequence ID" value="NZ_FNRD01000015.1"/>
</dbReference>
<evidence type="ECO:0000313" key="2">
    <source>
        <dbReference type="Proteomes" id="UP000198951"/>
    </source>
</evidence>
<reference evidence="2" key="1">
    <citation type="submission" date="2016-10" db="EMBL/GenBank/DDBJ databases">
        <authorList>
            <person name="Varghese N."/>
            <person name="Submissions S."/>
        </authorList>
    </citation>
    <scope>NUCLEOTIDE SEQUENCE [LARGE SCALE GENOMIC DNA]</scope>
    <source>
        <strain evidence="2">DSM 22376</strain>
    </source>
</reference>
<dbReference type="Proteomes" id="UP000198951">
    <property type="component" value="Unassembled WGS sequence"/>
</dbReference>
<accession>A0A1H4FYP3</accession>